<feature type="compositionally biased region" description="Basic and acidic residues" evidence="6">
    <location>
        <begin position="129"/>
        <end position="150"/>
    </location>
</feature>
<evidence type="ECO:0000256" key="4">
    <source>
        <dbReference type="ARBA" id="ARBA00023186"/>
    </source>
</evidence>
<feature type="region of interest" description="Disordered" evidence="6">
    <location>
        <begin position="129"/>
        <end position="156"/>
    </location>
</feature>
<dbReference type="Pfam" id="PF00226">
    <property type="entry name" value="DnaJ"/>
    <property type="match status" value="1"/>
</dbReference>
<dbReference type="PANTHER" id="PTHR44313:SF1">
    <property type="entry name" value="DNAJ HOMOLOG SUBFAMILY C MEMBER 17"/>
    <property type="match status" value="1"/>
</dbReference>
<feature type="compositionally biased region" description="Basic and acidic residues" evidence="6">
    <location>
        <begin position="85"/>
        <end position="116"/>
    </location>
</feature>
<dbReference type="InterPro" id="IPR036869">
    <property type="entry name" value="J_dom_sf"/>
</dbReference>
<dbReference type="SUPFAM" id="SSF54928">
    <property type="entry name" value="RNA-binding domain, RBD"/>
    <property type="match status" value="1"/>
</dbReference>
<protein>
    <recommendedName>
        <fullName evidence="7">J domain-containing protein</fullName>
    </recommendedName>
</protein>
<dbReference type="AlphaFoldDB" id="A0A8H7BN64"/>
<dbReference type="SMART" id="SM00271">
    <property type="entry name" value="DnaJ"/>
    <property type="match status" value="1"/>
</dbReference>
<keyword evidence="5" id="KW-0539">Nucleus</keyword>
<reference evidence="8" key="1">
    <citation type="submission" date="2020-01" db="EMBL/GenBank/DDBJ databases">
        <title>Genome Sequencing of Three Apophysomyces-Like Fungal Strains Confirms a Novel Fungal Genus in the Mucoromycota with divergent Burkholderia-like Endosymbiotic Bacteria.</title>
        <authorList>
            <person name="Stajich J.E."/>
            <person name="Macias A.M."/>
            <person name="Carter-House D."/>
            <person name="Lovett B."/>
            <person name="Kasson L.R."/>
            <person name="Berry K."/>
            <person name="Grigoriev I."/>
            <person name="Chang Y."/>
            <person name="Spatafora J."/>
            <person name="Kasson M.T."/>
        </authorList>
    </citation>
    <scope>NUCLEOTIDE SEQUENCE</scope>
    <source>
        <strain evidence="8">NRRL A-21654</strain>
    </source>
</reference>
<accession>A0A8H7BN64</accession>
<dbReference type="GO" id="GO:0003676">
    <property type="term" value="F:nucleic acid binding"/>
    <property type="evidence" value="ECO:0007669"/>
    <property type="project" value="InterPro"/>
</dbReference>
<dbReference type="PROSITE" id="PS50076">
    <property type="entry name" value="DNAJ_2"/>
    <property type="match status" value="1"/>
</dbReference>
<evidence type="ECO:0000256" key="1">
    <source>
        <dbReference type="ARBA" id="ARBA00004123"/>
    </source>
</evidence>
<dbReference type="InterPro" id="IPR035979">
    <property type="entry name" value="RBD_domain_sf"/>
</dbReference>
<dbReference type="GO" id="GO:0005681">
    <property type="term" value="C:spliceosomal complex"/>
    <property type="evidence" value="ECO:0007669"/>
    <property type="project" value="TreeGrafter"/>
</dbReference>
<dbReference type="InterPro" id="IPR012677">
    <property type="entry name" value="Nucleotide-bd_a/b_plait_sf"/>
</dbReference>
<feature type="region of interest" description="Disordered" evidence="6">
    <location>
        <begin position="81"/>
        <end position="117"/>
    </location>
</feature>
<name>A0A8H7BN64_9FUNG</name>
<evidence type="ECO:0000256" key="5">
    <source>
        <dbReference type="ARBA" id="ARBA00023242"/>
    </source>
</evidence>
<dbReference type="PANTHER" id="PTHR44313">
    <property type="entry name" value="DNAJ HOMOLOG SUBFAMILY C MEMBER 17"/>
    <property type="match status" value="1"/>
</dbReference>
<evidence type="ECO:0000256" key="3">
    <source>
        <dbReference type="ARBA" id="ARBA00022490"/>
    </source>
</evidence>
<dbReference type="EMBL" id="JABAYA010000182">
    <property type="protein sequence ID" value="KAF7722692.1"/>
    <property type="molecule type" value="Genomic_DNA"/>
</dbReference>
<dbReference type="OrthoDB" id="376357at2759"/>
<dbReference type="GO" id="GO:0005737">
    <property type="term" value="C:cytoplasm"/>
    <property type="evidence" value="ECO:0007669"/>
    <property type="project" value="UniProtKB-SubCell"/>
</dbReference>
<feature type="domain" description="J" evidence="7">
    <location>
        <begin position="11"/>
        <end position="75"/>
    </location>
</feature>
<dbReference type="Proteomes" id="UP000605846">
    <property type="component" value="Unassembled WGS sequence"/>
</dbReference>
<keyword evidence="9" id="KW-1185">Reference proteome</keyword>
<sequence length="340" mass="38829">MANKATDTDVDYYELLGVQITATTDEIKKAYRKKALSVHPDKNPSPDAAALFHALTEASELLMNEHSRSVYDRLYKARLDRKKKQQEMDSKRRKAQEDLEARENQAKKARMDEKQAEAQFKAELARLRAEGAKRRQEDWNKQQEEKEKEQAQAMPETTELDCSLKFKWKRKKHTFNADDLQALLNPLGQVDTVIMTEKKGSALVVFTSVVGAHAVMTQKDTHEALGPFESIGWATGKEPAIVEKMNQEAKAREEAREEAKKAFMNDYTRPVTPSSKPLFSSGAKKSSLFAHLKLPQVNSSFSNTSNLSDSDYEAITLMKMRQAERDRLENQKRMEEENQI</sequence>
<evidence type="ECO:0000256" key="6">
    <source>
        <dbReference type="SAM" id="MobiDB-lite"/>
    </source>
</evidence>
<dbReference type="PRINTS" id="PR00625">
    <property type="entry name" value="JDOMAIN"/>
</dbReference>
<evidence type="ECO:0000259" key="7">
    <source>
        <dbReference type="PROSITE" id="PS50076"/>
    </source>
</evidence>
<organism evidence="8 9">
    <name type="scientific">Apophysomyces ossiformis</name>
    <dbReference type="NCBI Taxonomy" id="679940"/>
    <lineage>
        <taxon>Eukaryota</taxon>
        <taxon>Fungi</taxon>
        <taxon>Fungi incertae sedis</taxon>
        <taxon>Mucoromycota</taxon>
        <taxon>Mucoromycotina</taxon>
        <taxon>Mucoromycetes</taxon>
        <taxon>Mucorales</taxon>
        <taxon>Mucorineae</taxon>
        <taxon>Mucoraceae</taxon>
        <taxon>Apophysomyces</taxon>
    </lineage>
</organism>
<dbReference type="Gene3D" id="1.10.287.110">
    <property type="entry name" value="DnaJ domain"/>
    <property type="match status" value="1"/>
</dbReference>
<dbReference type="CDD" id="cd06257">
    <property type="entry name" value="DnaJ"/>
    <property type="match status" value="1"/>
</dbReference>
<proteinExistence type="predicted"/>
<evidence type="ECO:0000313" key="8">
    <source>
        <dbReference type="EMBL" id="KAF7722692.1"/>
    </source>
</evidence>
<gene>
    <name evidence="8" type="ORF">EC973_002855</name>
</gene>
<comment type="caution">
    <text evidence="8">The sequence shown here is derived from an EMBL/GenBank/DDBJ whole genome shotgun (WGS) entry which is preliminary data.</text>
</comment>
<keyword evidence="3" id="KW-0963">Cytoplasm</keyword>
<evidence type="ECO:0000313" key="9">
    <source>
        <dbReference type="Proteomes" id="UP000605846"/>
    </source>
</evidence>
<dbReference type="SUPFAM" id="SSF46565">
    <property type="entry name" value="Chaperone J-domain"/>
    <property type="match status" value="1"/>
</dbReference>
<dbReference type="InterPro" id="IPR052094">
    <property type="entry name" value="Pre-mRNA-splicing_ERAD"/>
</dbReference>
<keyword evidence="4" id="KW-0143">Chaperone</keyword>
<dbReference type="Gene3D" id="3.30.70.330">
    <property type="match status" value="1"/>
</dbReference>
<dbReference type="GO" id="GO:0000390">
    <property type="term" value="P:spliceosomal complex disassembly"/>
    <property type="evidence" value="ECO:0007669"/>
    <property type="project" value="TreeGrafter"/>
</dbReference>
<evidence type="ECO:0000256" key="2">
    <source>
        <dbReference type="ARBA" id="ARBA00004496"/>
    </source>
</evidence>
<comment type="subcellular location">
    <subcellularLocation>
        <location evidence="2">Cytoplasm</location>
    </subcellularLocation>
    <subcellularLocation>
        <location evidence="1">Nucleus</location>
    </subcellularLocation>
</comment>
<dbReference type="InterPro" id="IPR001623">
    <property type="entry name" value="DnaJ_domain"/>
</dbReference>